<keyword evidence="1 2" id="KW-0732">Signal</keyword>
<dbReference type="EMBL" id="CP049332">
    <property type="protein sequence ID" value="QIH44267.1"/>
    <property type="molecule type" value="Genomic_DNA"/>
</dbReference>
<evidence type="ECO:0000256" key="2">
    <source>
        <dbReference type="SAM" id="SignalP"/>
    </source>
</evidence>
<feature type="signal peptide" evidence="2">
    <location>
        <begin position="1"/>
        <end position="20"/>
    </location>
</feature>
<accession>A0A6G7CQ47</accession>
<name>A0A6G7CQ47_9VIBR</name>
<dbReference type="KEGG" id="vzi:G5S32_20175"/>
<dbReference type="GO" id="GO:0030288">
    <property type="term" value="C:outer membrane-bounded periplasmic space"/>
    <property type="evidence" value="ECO:0007669"/>
    <property type="project" value="TreeGrafter"/>
</dbReference>
<dbReference type="AlphaFoldDB" id="A0A6G7CQ47"/>
<dbReference type="SUPFAM" id="SSF53850">
    <property type="entry name" value="Periplasmic binding protein-like II"/>
    <property type="match status" value="1"/>
</dbReference>
<dbReference type="RefSeq" id="WP_165313927.1">
    <property type="nucleotide sequence ID" value="NZ_CP049332.1"/>
</dbReference>
<protein>
    <submittedName>
        <fullName evidence="3">ABC transporter substrate-binding protein</fullName>
    </submittedName>
</protein>
<sequence length="353" mass="39578">MKVRTIVLTFLITLSSVSVAEDIYHIENPNPLGSKQTQLKIYGAADFDAIQPIFEGYLRENPNLTILYKEFSTRELDYYVKSTGDWPDVLMSPAMDLQIKLVNDGFAKEYESSNISQLPEWAAWRDEVFAFTYEPVAIAINNNVLGNFPLPTNRKELLDLIRDKGDTFDGKIGLLDMDTVGLGYLTWAYDSQQSRMYGRLLEVFGARSAKLYPNSTSMLQALANGEIYVAYNVLGSYASKWAEVNSQLSVILPSDYTSVILRSALVPKKAQRPNQGFAFIDYLLSDKGQTILANQSSLIPVRIAPSSSSAINKLRRSKHSPLIPITFGLPLILLTDQAKRSLLLKEWDNSLKL</sequence>
<feature type="chain" id="PRO_5026288456" evidence="2">
    <location>
        <begin position="21"/>
        <end position="353"/>
    </location>
</feature>
<dbReference type="Pfam" id="PF13531">
    <property type="entry name" value="SBP_bac_11"/>
    <property type="match status" value="1"/>
</dbReference>
<gene>
    <name evidence="3" type="ORF">G5S32_20175</name>
</gene>
<evidence type="ECO:0000313" key="4">
    <source>
        <dbReference type="Proteomes" id="UP000503003"/>
    </source>
</evidence>
<dbReference type="PANTHER" id="PTHR30006:SF25">
    <property type="entry name" value="PHOSPHOGLYCERATE TRANSPORT REGULATORY PROTEIN PGTC"/>
    <property type="match status" value="1"/>
</dbReference>
<dbReference type="PANTHER" id="PTHR30006">
    <property type="entry name" value="THIAMINE-BINDING PERIPLASMIC PROTEIN-RELATED"/>
    <property type="match status" value="1"/>
</dbReference>
<dbReference type="Proteomes" id="UP000503003">
    <property type="component" value="Chromosome 2"/>
</dbReference>
<reference evidence="3 4" key="1">
    <citation type="submission" date="2020-02" db="EMBL/GenBank/DDBJ databases">
        <title>A complete genome of a marine bacterium Vibrio sp. ZWAL4003 isolated from the mangrove sediment with the ability to degrade polysaccharides.</title>
        <authorList>
            <person name="Wu J."/>
            <person name="Qu W."/>
            <person name="Zeng R."/>
        </authorList>
    </citation>
    <scope>NUCLEOTIDE SEQUENCE [LARGE SCALE GENOMIC DNA]</scope>
    <source>
        <strain evidence="3 4">ZWAL4003</strain>
    </source>
</reference>
<evidence type="ECO:0000313" key="3">
    <source>
        <dbReference type="EMBL" id="QIH44267.1"/>
    </source>
</evidence>
<evidence type="ECO:0000256" key="1">
    <source>
        <dbReference type="ARBA" id="ARBA00022729"/>
    </source>
</evidence>
<organism evidence="3 4">
    <name type="scientific">Vibrio ziniensis</name>
    <dbReference type="NCBI Taxonomy" id="2711221"/>
    <lineage>
        <taxon>Bacteria</taxon>
        <taxon>Pseudomonadati</taxon>
        <taxon>Pseudomonadota</taxon>
        <taxon>Gammaproteobacteria</taxon>
        <taxon>Vibrionales</taxon>
        <taxon>Vibrionaceae</taxon>
        <taxon>Vibrio</taxon>
    </lineage>
</organism>
<proteinExistence type="predicted"/>
<dbReference type="Gene3D" id="3.40.190.10">
    <property type="entry name" value="Periplasmic binding protein-like II"/>
    <property type="match status" value="2"/>
</dbReference>
<keyword evidence="4" id="KW-1185">Reference proteome</keyword>